<organism evidence="2 3">
    <name type="scientific">Flagellimonas zhangzhouensis</name>
    <dbReference type="NCBI Taxonomy" id="1073328"/>
    <lineage>
        <taxon>Bacteria</taxon>
        <taxon>Pseudomonadati</taxon>
        <taxon>Bacteroidota</taxon>
        <taxon>Flavobacteriia</taxon>
        <taxon>Flavobacteriales</taxon>
        <taxon>Flavobacteriaceae</taxon>
        <taxon>Flagellimonas</taxon>
    </lineage>
</organism>
<proteinExistence type="predicted"/>
<dbReference type="EMBL" id="FNMY01000001">
    <property type="protein sequence ID" value="SDW18250.1"/>
    <property type="molecule type" value="Genomic_DNA"/>
</dbReference>
<feature type="chain" id="PRO_5011702125" evidence="1">
    <location>
        <begin position="26"/>
        <end position="139"/>
    </location>
</feature>
<dbReference type="InterPro" id="IPR058512">
    <property type="entry name" value="DUF8199"/>
</dbReference>
<reference evidence="3" key="1">
    <citation type="submission" date="2016-10" db="EMBL/GenBank/DDBJ databases">
        <authorList>
            <person name="Varghese N."/>
            <person name="Submissions S."/>
        </authorList>
    </citation>
    <scope>NUCLEOTIDE SEQUENCE [LARGE SCALE GENOMIC DNA]</scope>
    <source>
        <strain evidence="3">DSM 25030</strain>
    </source>
</reference>
<evidence type="ECO:0000256" key="1">
    <source>
        <dbReference type="SAM" id="SignalP"/>
    </source>
</evidence>
<dbReference type="NCBIfam" id="NF047658">
    <property type="entry name" value="HYC_CC_PP"/>
    <property type="match status" value="1"/>
</dbReference>
<dbReference type="Pfam" id="PF26622">
    <property type="entry name" value="DUF8199"/>
    <property type="match status" value="1"/>
</dbReference>
<accession>A0A1H2RGG4</accession>
<evidence type="ECO:0000313" key="3">
    <source>
        <dbReference type="Proteomes" id="UP000199592"/>
    </source>
</evidence>
<dbReference type="InterPro" id="IPR058060">
    <property type="entry name" value="HYC_CC_PP"/>
</dbReference>
<feature type="signal peptide" evidence="1">
    <location>
        <begin position="1"/>
        <end position="25"/>
    </location>
</feature>
<keyword evidence="3" id="KW-1185">Reference proteome</keyword>
<keyword evidence="1" id="KW-0732">Signal</keyword>
<dbReference type="AlphaFoldDB" id="A0A1H2RGG4"/>
<dbReference type="Proteomes" id="UP000199592">
    <property type="component" value="Unassembled WGS sequence"/>
</dbReference>
<name>A0A1H2RGG4_9FLAO</name>
<sequence>MKQTTSKILSLFLACSVLISTTSFASNAHFCCNKLVSFSVTGKAKPCDQKLQNPKNTSRKCSLEQKDCCSTDTYANIGKDDLMLDSFDLDFGTLVFLNAFIFYHIDRFEGLQENIIPFKDYDPPWIEQDLLVLHETFLI</sequence>
<gene>
    <name evidence="2" type="ORF">SAMN04487892_0627</name>
</gene>
<protein>
    <submittedName>
        <fullName evidence="2">Uncharacterized protein</fullName>
    </submittedName>
</protein>
<evidence type="ECO:0000313" key="2">
    <source>
        <dbReference type="EMBL" id="SDW18250.1"/>
    </source>
</evidence>